<dbReference type="Gene3D" id="1.20.1080.10">
    <property type="entry name" value="Glycerol uptake facilitator protein"/>
    <property type="match status" value="1"/>
</dbReference>
<evidence type="ECO:0000256" key="4">
    <source>
        <dbReference type="ARBA" id="ARBA00022989"/>
    </source>
</evidence>
<feature type="transmembrane region" description="Helical" evidence="7">
    <location>
        <begin position="74"/>
        <end position="93"/>
    </location>
</feature>
<dbReference type="GeneID" id="19967347"/>
<organism evidence="8 9">
    <name type="scientific">Cyphellophora europaea (strain CBS 101466)</name>
    <name type="common">Phialophora europaea</name>
    <dbReference type="NCBI Taxonomy" id="1220924"/>
    <lineage>
        <taxon>Eukaryota</taxon>
        <taxon>Fungi</taxon>
        <taxon>Dikarya</taxon>
        <taxon>Ascomycota</taxon>
        <taxon>Pezizomycotina</taxon>
        <taxon>Eurotiomycetes</taxon>
        <taxon>Chaetothyriomycetidae</taxon>
        <taxon>Chaetothyriales</taxon>
        <taxon>Cyphellophoraceae</taxon>
        <taxon>Cyphellophora</taxon>
    </lineage>
</organism>
<evidence type="ECO:0000256" key="1">
    <source>
        <dbReference type="ARBA" id="ARBA00004141"/>
    </source>
</evidence>
<protein>
    <recommendedName>
        <fullName evidence="10">Aquaporin</fullName>
    </recommendedName>
</protein>
<evidence type="ECO:0000256" key="3">
    <source>
        <dbReference type="ARBA" id="ARBA00022692"/>
    </source>
</evidence>
<dbReference type="FunCoup" id="W2SAU9">
    <property type="interactions" value="244"/>
</dbReference>
<dbReference type="eggNOG" id="KOG0223">
    <property type="taxonomic scope" value="Eukaryota"/>
</dbReference>
<feature type="transmembrane region" description="Helical" evidence="7">
    <location>
        <begin position="145"/>
        <end position="164"/>
    </location>
</feature>
<dbReference type="InterPro" id="IPR034294">
    <property type="entry name" value="Aquaporin_transptr"/>
</dbReference>
<dbReference type="InterPro" id="IPR000425">
    <property type="entry name" value="MIP"/>
</dbReference>
<dbReference type="PRINTS" id="PR00783">
    <property type="entry name" value="MINTRINSICP"/>
</dbReference>
<dbReference type="InParanoid" id="W2SAU9"/>
<evidence type="ECO:0000256" key="6">
    <source>
        <dbReference type="RuleBase" id="RU000477"/>
    </source>
</evidence>
<evidence type="ECO:0000313" key="9">
    <source>
        <dbReference type="Proteomes" id="UP000030752"/>
    </source>
</evidence>
<feature type="transmembrane region" description="Helical" evidence="7">
    <location>
        <begin position="33"/>
        <end position="54"/>
    </location>
</feature>
<comment type="similarity">
    <text evidence="2 6">Belongs to the MIP/aquaporin (TC 1.A.8) family.</text>
</comment>
<reference evidence="8 9" key="1">
    <citation type="submission" date="2013-03" db="EMBL/GenBank/DDBJ databases">
        <title>The Genome Sequence of Phialophora europaea CBS 101466.</title>
        <authorList>
            <consortium name="The Broad Institute Genomics Platform"/>
            <person name="Cuomo C."/>
            <person name="de Hoog S."/>
            <person name="Gorbushina A."/>
            <person name="Walker B."/>
            <person name="Young S.K."/>
            <person name="Zeng Q."/>
            <person name="Gargeya S."/>
            <person name="Fitzgerald M."/>
            <person name="Haas B."/>
            <person name="Abouelleil A."/>
            <person name="Allen A.W."/>
            <person name="Alvarado L."/>
            <person name="Arachchi H.M."/>
            <person name="Berlin A.M."/>
            <person name="Chapman S.B."/>
            <person name="Gainer-Dewar J."/>
            <person name="Goldberg J."/>
            <person name="Griggs A."/>
            <person name="Gujja S."/>
            <person name="Hansen M."/>
            <person name="Howarth C."/>
            <person name="Imamovic A."/>
            <person name="Ireland A."/>
            <person name="Larimer J."/>
            <person name="McCowan C."/>
            <person name="Murphy C."/>
            <person name="Pearson M."/>
            <person name="Poon T.W."/>
            <person name="Priest M."/>
            <person name="Roberts A."/>
            <person name="Saif S."/>
            <person name="Shea T."/>
            <person name="Sisk P."/>
            <person name="Sykes S."/>
            <person name="Wortman J."/>
            <person name="Nusbaum C."/>
            <person name="Birren B."/>
        </authorList>
    </citation>
    <scope>NUCLEOTIDE SEQUENCE [LARGE SCALE GENOMIC DNA]</scope>
    <source>
        <strain evidence="8 9">CBS 101466</strain>
    </source>
</reference>
<evidence type="ECO:0008006" key="10">
    <source>
        <dbReference type="Google" id="ProtNLM"/>
    </source>
</evidence>
<dbReference type="OrthoDB" id="3222at2759"/>
<dbReference type="GO" id="GO:0005886">
    <property type="term" value="C:plasma membrane"/>
    <property type="evidence" value="ECO:0007669"/>
    <property type="project" value="TreeGrafter"/>
</dbReference>
<keyword evidence="4 7" id="KW-1133">Transmembrane helix</keyword>
<sequence length="216" mass="22539">MAGVFFRISGGLFNPAVTLALVLIRTIPPFRGALFVVAQLLGGIVAAAIASALLPGPLTVRTSLGGGTSIAQGVFIEMFLTIFLVLTVFFLAIEKQRATFIAPVGFGLALFVAMLAGTYFTGAGLNPARSFGPCVVLASFHGYHWIYWVGPGLGSIVSAGFYGLMKLLRYETANAGQHGPEIEMENGTPQVHGAEMGLLTRSGPESGLARSSVMGS</sequence>
<dbReference type="PANTHER" id="PTHR19139">
    <property type="entry name" value="AQUAPORIN TRANSPORTER"/>
    <property type="match status" value="1"/>
</dbReference>
<dbReference type="RefSeq" id="XP_008710539.1">
    <property type="nucleotide sequence ID" value="XM_008712317.1"/>
</dbReference>
<evidence type="ECO:0000256" key="2">
    <source>
        <dbReference type="ARBA" id="ARBA00006175"/>
    </source>
</evidence>
<dbReference type="STRING" id="1220924.W2SAU9"/>
<comment type="subcellular location">
    <subcellularLocation>
        <location evidence="1">Membrane</location>
        <topology evidence="1">Multi-pass membrane protein</topology>
    </subcellularLocation>
</comment>
<evidence type="ECO:0000313" key="8">
    <source>
        <dbReference type="EMBL" id="ETN45827.1"/>
    </source>
</evidence>
<dbReference type="PANTHER" id="PTHR19139:SF199">
    <property type="entry name" value="MIP17260P"/>
    <property type="match status" value="1"/>
</dbReference>
<dbReference type="HOGENOM" id="CLU_020019_1_4_1"/>
<dbReference type="AlphaFoldDB" id="W2SAU9"/>
<dbReference type="Pfam" id="PF00230">
    <property type="entry name" value="MIP"/>
    <property type="match status" value="1"/>
</dbReference>
<dbReference type="EMBL" id="KB822711">
    <property type="protein sequence ID" value="ETN45827.1"/>
    <property type="molecule type" value="Genomic_DNA"/>
</dbReference>
<evidence type="ECO:0000256" key="7">
    <source>
        <dbReference type="SAM" id="Phobius"/>
    </source>
</evidence>
<accession>W2SAU9</accession>
<name>W2SAU9_CYPE1</name>
<feature type="transmembrane region" description="Helical" evidence="7">
    <location>
        <begin position="6"/>
        <end position="24"/>
    </location>
</feature>
<proteinExistence type="inferred from homology"/>
<gene>
    <name evidence="8" type="ORF">HMPREF1541_00008</name>
</gene>
<feature type="transmembrane region" description="Helical" evidence="7">
    <location>
        <begin position="100"/>
        <end position="125"/>
    </location>
</feature>
<keyword evidence="9" id="KW-1185">Reference proteome</keyword>
<keyword evidence="3 6" id="KW-0812">Transmembrane</keyword>
<keyword evidence="6" id="KW-0813">Transport</keyword>
<dbReference type="InterPro" id="IPR023271">
    <property type="entry name" value="Aquaporin-like"/>
</dbReference>
<evidence type="ECO:0000256" key="5">
    <source>
        <dbReference type="ARBA" id="ARBA00023136"/>
    </source>
</evidence>
<dbReference type="VEuPathDB" id="FungiDB:HMPREF1541_00008"/>
<dbReference type="SUPFAM" id="SSF81338">
    <property type="entry name" value="Aquaporin-like"/>
    <property type="match status" value="1"/>
</dbReference>
<keyword evidence="5 7" id="KW-0472">Membrane</keyword>
<dbReference type="GO" id="GO:0015250">
    <property type="term" value="F:water channel activity"/>
    <property type="evidence" value="ECO:0007669"/>
    <property type="project" value="TreeGrafter"/>
</dbReference>
<dbReference type="Proteomes" id="UP000030752">
    <property type="component" value="Unassembled WGS sequence"/>
</dbReference>